<proteinExistence type="predicted"/>
<dbReference type="PROSITE" id="PS51257">
    <property type="entry name" value="PROKAR_LIPOPROTEIN"/>
    <property type="match status" value="1"/>
</dbReference>
<keyword evidence="2" id="KW-0575">Peroxidase</keyword>
<dbReference type="InterPro" id="IPR013766">
    <property type="entry name" value="Thioredoxin_domain"/>
</dbReference>
<keyword evidence="3" id="KW-1185">Reference proteome</keyword>
<keyword evidence="2" id="KW-0560">Oxidoreductase</keyword>
<protein>
    <submittedName>
        <fullName evidence="2">Glutathione peroxidase-family protein</fullName>
    </submittedName>
</protein>
<dbReference type="PANTHER" id="PTHR42852:SF13">
    <property type="entry name" value="PROTEIN DIPZ"/>
    <property type="match status" value="1"/>
</dbReference>
<dbReference type="Pfam" id="PF14289">
    <property type="entry name" value="DUF4369"/>
    <property type="match status" value="1"/>
</dbReference>
<reference evidence="2 3" key="1">
    <citation type="submission" date="2018-02" db="EMBL/GenBank/DDBJ databases">
        <title>Genomic Encyclopedia of Archaeal and Bacterial Type Strains, Phase II (KMG-II): from individual species to whole genera.</title>
        <authorList>
            <person name="Goeker M."/>
        </authorList>
    </citation>
    <scope>NUCLEOTIDE SEQUENCE [LARGE SCALE GENOMIC DNA]</scope>
    <source>
        <strain evidence="2 3">DSM 16809</strain>
    </source>
</reference>
<evidence type="ECO:0000313" key="2">
    <source>
        <dbReference type="EMBL" id="PPK96858.1"/>
    </source>
</evidence>
<name>A0A2S6IRM0_9FLAO</name>
<dbReference type="SUPFAM" id="SSF52833">
    <property type="entry name" value="Thioredoxin-like"/>
    <property type="match status" value="1"/>
</dbReference>
<dbReference type="RefSeq" id="WP_104514388.1">
    <property type="nucleotide sequence ID" value="NZ_MQVW01000027.1"/>
</dbReference>
<dbReference type="OrthoDB" id="1069091at2"/>
<comment type="caution">
    <text evidence="2">The sequence shown here is derived from an EMBL/GenBank/DDBJ whole genome shotgun (WGS) entry which is preliminary data.</text>
</comment>
<accession>A0A2S6IRM0</accession>
<gene>
    <name evidence="2" type="ORF">LY01_00683</name>
</gene>
<dbReference type="PROSITE" id="PS51352">
    <property type="entry name" value="THIOREDOXIN_2"/>
    <property type="match status" value="1"/>
</dbReference>
<dbReference type="GO" id="GO:0004601">
    <property type="term" value="F:peroxidase activity"/>
    <property type="evidence" value="ECO:0007669"/>
    <property type="project" value="UniProtKB-KW"/>
</dbReference>
<dbReference type="InterPro" id="IPR036249">
    <property type="entry name" value="Thioredoxin-like_sf"/>
</dbReference>
<dbReference type="InterPro" id="IPR000866">
    <property type="entry name" value="AhpC/TSA"/>
</dbReference>
<feature type="domain" description="Thioredoxin" evidence="1">
    <location>
        <begin position="279"/>
        <end position="418"/>
    </location>
</feature>
<evidence type="ECO:0000313" key="3">
    <source>
        <dbReference type="Proteomes" id="UP000239002"/>
    </source>
</evidence>
<dbReference type="InterPro" id="IPR025380">
    <property type="entry name" value="DUF4369"/>
</dbReference>
<sequence length="418" mass="48527">MKTNYLFLFLISLLIFTSCKETPKEEIIKNEIIIEGITVGTDATKLFLIVPYQDSRTEDVVIIPVKDNKFSYRIESDHPLFFIMFVDKNYGLGTPLFLEPGKMHLTIHDEDHRKQNIVVGSKFQDEYLVYDKLVNDPSNLVYDSISPLIKRLEEKDNYFTQEAKNIYKLLETSSREESVELYESIERLKVQDKFYTNEAQNLLSISEESFVIREEKLKDYMANNVNLVTYYQLTWDLSFKGDLQDYNGRKKLMKSLDSMFPNHPYSERTNSMIESQANPIVENTFIDFTAPDLDDNLVKLSDEIEGKVAVLDLWATWCGPCIVHTNRLKPLYKKYKDQNFTMVGVAGEYKNTDALKSFLDNNKDWKWKQLTEINAENRIWQTYQVNGGGGGIFLIDNKGKVIAKDPSYEQVENAILSQ</sequence>
<dbReference type="PANTHER" id="PTHR42852">
    <property type="entry name" value="THIOL:DISULFIDE INTERCHANGE PROTEIN DSBE"/>
    <property type="match status" value="1"/>
</dbReference>
<dbReference type="CDD" id="cd02966">
    <property type="entry name" value="TlpA_like_family"/>
    <property type="match status" value="1"/>
</dbReference>
<organism evidence="2 3">
    <name type="scientific">Nonlabens xylanidelens</name>
    <dbReference type="NCBI Taxonomy" id="191564"/>
    <lineage>
        <taxon>Bacteria</taxon>
        <taxon>Pseudomonadati</taxon>
        <taxon>Bacteroidota</taxon>
        <taxon>Flavobacteriia</taxon>
        <taxon>Flavobacteriales</taxon>
        <taxon>Flavobacteriaceae</taxon>
        <taxon>Nonlabens</taxon>
    </lineage>
</organism>
<dbReference type="AlphaFoldDB" id="A0A2S6IRM0"/>
<dbReference type="Gene3D" id="3.40.30.10">
    <property type="entry name" value="Glutaredoxin"/>
    <property type="match status" value="1"/>
</dbReference>
<dbReference type="InterPro" id="IPR050553">
    <property type="entry name" value="Thioredoxin_ResA/DsbE_sf"/>
</dbReference>
<evidence type="ECO:0000259" key="1">
    <source>
        <dbReference type="PROSITE" id="PS51352"/>
    </source>
</evidence>
<dbReference type="Pfam" id="PF00578">
    <property type="entry name" value="AhpC-TSA"/>
    <property type="match status" value="1"/>
</dbReference>
<dbReference type="EMBL" id="PTJE01000001">
    <property type="protein sequence ID" value="PPK96858.1"/>
    <property type="molecule type" value="Genomic_DNA"/>
</dbReference>
<dbReference type="Proteomes" id="UP000239002">
    <property type="component" value="Unassembled WGS sequence"/>
</dbReference>